<feature type="region of interest" description="Disordered" evidence="1">
    <location>
        <begin position="1"/>
        <end position="34"/>
    </location>
</feature>
<dbReference type="AlphaFoldDB" id="A0A3P7MBW1"/>
<proteinExistence type="predicted"/>
<gene>
    <name evidence="2" type="ORF">DILT_LOCUS11232</name>
</gene>
<feature type="compositionally biased region" description="Basic and acidic residues" evidence="1">
    <location>
        <begin position="1"/>
        <end position="10"/>
    </location>
</feature>
<name>A0A3P7MBW1_DIBLA</name>
<keyword evidence="3" id="KW-1185">Reference proteome</keyword>
<dbReference type="EMBL" id="UYRU01062387">
    <property type="protein sequence ID" value="VDN15401.1"/>
    <property type="molecule type" value="Genomic_DNA"/>
</dbReference>
<evidence type="ECO:0000313" key="3">
    <source>
        <dbReference type="Proteomes" id="UP000281553"/>
    </source>
</evidence>
<evidence type="ECO:0000313" key="2">
    <source>
        <dbReference type="EMBL" id="VDN15401.1"/>
    </source>
</evidence>
<protein>
    <submittedName>
        <fullName evidence="2">Uncharacterized protein</fullName>
    </submittedName>
</protein>
<evidence type="ECO:0000256" key="1">
    <source>
        <dbReference type="SAM" id="MobiDB-lite"/>
    </source>
</evidence>
<organism evidence="2 3">
    <name type="scientific">Dibothriocephalus latus</name>
    <name type="common">Fish tapeworm</name>
    <name type="synonym">Diphyllobothrium latum</name>
    <dbReference type="NCBI Taxonomy" id="60516"/>
    <lineage>
        <taxon>Eukaryota</taxon>
        <taxon>Metazoa</taxon>
        <taxon>Spiralia</taxon>
        <taxon>Lophotrochozoa</taxon>
        <taxon>Platyhelminthes</taxon>
        <taxon>Cestoda</taxon>
        <taxon>Eucestoda</taxon>
        <taxon>Diphyllobothriidea</taxon>
        <taxon>Diphyllobothriidae</taxon>
        <taxon>Dibothriocephalus</taxon>
    </lineage>
</organism>
<dbReference type="Proteomes" id="UP000281553">
    <property type="component" value="Unassembled WGS sequence"/>
</dbReference>
<reference evidence="2 3" key="1">
    <citation type="submission" date="2018-11" db="EMBL/GenBank/DDBJ databases">
        <authorList>
            <consortium name="Pathogen Informatics"/>
        </authorList>
    </citation>
    <scope>NUCLEOTIDE SEQUENCE [LARGE SCALE GENOMIC DNA]</scope>
</reference>
<accession>A0A3P7MBW1</accession>
<sequence length="116" mass="13009">MSNKKERPEEDIGVDDDAEATGGARLAPPSGPPWGLETQHRCVWSSASVCWLNRRRIRRFASVLTPRGVWRSDPDKVISFEQLNYITCWCLWCLERRDGVRGPSVNVSLGAVTPLA</sequence>